<keyword evidence="5 8" id="KW-1133">Transmembrane helix</keyword>
<dbReference type="InterPro" id="IPR011014">
    <property type="entry name" value="MscS_channel_TM-2"/>
</dbReference>
<feature type="transmembrane region" description="Helical" evidence="8">
    <location>
        <begin position="65"/>
        <end position="86"/>
    </location>
</feature>
<keyword evidence="3" id="KW-1003">Cell membrane</keyword>
<dbReference type="Gene3D" id="3.30.70.100">
    <property type="match status" value="1"/>
</dbReference>
<dbReference type="SUPFAM" id="SSF82861">
    <property type="entry name" value="Mechanosensitive channel protein MscS (YggB), transmembrane region"/>
    <property type="match status" value="1"/>
</dbReference>
<dbReference type="KEGG" id="bse:Bsel_1595"/>
<evidence type="ECO:0000259" key="10">
    <source>
        <dbReference type="Pfam" id="PF21082"/>
    </source>
</evidence>
<comment type="function">
    <text evidence="7">May play a role in resistance to osmotic downshock.</text>
</comment>
<dbReference type="InterPro" id="IPR006685">
    <property type="entry name" value="MscS_channel_2nd"/>
</dbReference>
<keyword evidence="6 8" id="KW-0472">Membrane</keyword>
<accession>D6XTG9</accession>
<dbReference type="InterPro" id="IPR023408">
    <property type="entry name" value="MscS_beta-dom_sf"/>
</dbReference>
<evidence type="ECO:0000256" key="5">
    <source>
        <dbReference type="ARBA" id="ARBA00022989"/>
    </source>
</evidence>
<dbReference type="Gene3D" id="1.10.287.1260">
    <property type="match status" value="1"/>
</dbReference>
<dbReference type="HOGENOM" id="CLU_037945_8_2_9"/>
<comment type="similarity">
    <text evidence="2">Belongs to the MscS (TC 1.A.23) family.</text>
</comment>
<organism evidence="12 13">
    <name type="scientific">Bacillus selenitireducens (strain ATCC 700615 / DSM 15326 / MLS10)</name>
    <dbReference type="NCBI Taxonomy" id="439292"/>
    <lineage>
        <taxon>Bacteria</taxon>
        <taxon>Bacillati</taxon>
        <taxon>Bacillota</taxon>
        <taxon>Bacilli</taxon>
        <taxon>Bacillales</taxon>
        <taxon>Bacillaceae</taxon>
        <taxon>Salisediminibacterium</taxon>
    </lineage>
</organism>
<dbReference type="InterPro" id="IPR049142">
    <property type="entry name" value="MS_channel_1st"/>
</dbReference>
<dbReference type="RefSeq" id="WP_013172529.1">
    <property type="nucleotide sequence ID" value="NC_014219.1"/>
</dbReference>
<keyword evidence="13" id="KW-1185">Reference proteome</keyword>
<dbReference type="Proteomes" id="UP000000271">
    <property type="component" value="Chromosome"/>
</dbReference>
<dbReference type="EMBL" id="CP001791">
    <property type="protein sequence ID" value="ADH99105.1"/>
    <property type="molecule type" value="Genomic_DNA"/>
</dbReference>
<reference evidence="12" key="1">
    <citation type="submission" date="2009-10" db="EMBL/GenBank/DDBJ databases">
        <title>Complete sequence of Bacillus selenitireducens MLS10.</title>
        <authorList>
            <consortium name="US DOE Joint Genome Institute"/>
            <person name="Lucas S."/>
            <person name="Copeland A."/>
            <person name="Lapidus A."/>
            <person name="Glavina del Rio T."/>
            <person name="Dalin E."/>
            <person name="Tice H."/>
            <person name="Bruce D."/>
            <person name="Goodwin L."/>
            <person name="Pitluck S."/>
            <person name="Sims D."/>
            <person name="Brettin T."/>
            <person name="Detter J.C."/>
            <person name="Han C."/>
            <person name="Larimer F."/>
            <person name="Land M."/>
            <person name="Hauser L."/>
            <person name="Kyrpides N."/>
            <person name="Ovchinnikova G."/>
            <person name="Stolz J."/>
        </authorList>
    </citation>
    <scope>NUCLEOTIDE SEQUENCE [LARGE SCALE GENOMIC DNA]</scope>
    <source>
        <strain evidence="12">MLS10</strain>
    </source>
</reference>
<evidence type="ECO:0000256" key="4">
    <source>
        <dbReference type="ARBA" id="ARBA00022692"/>
    </source>
</evidence>
<gene>
    <name evidence="12" type="ordered locus">Bsel_1595</name>
</gene>
<dbReference type="OrthoDB" id="9809206at2"/>
<evidence type="ECO:0000256" key="8">
    <source>
        <dbReference type="SAM" id="Phobius"/>
    </source>
</evidence>
<feature type="transmembrane region" description="Helical" evidence="8">
    <location>
        <begin position="92"/>
        <end position="123"/>
    </location>
</feature>
<dbReference type="SUPFAM" id="SSF50182">
    <property type="entry name" value="Sm-like ribonucleoproteins"/>
    <property type="match status" value="1"/>
</dbReference>
<comment type="subcellular location">
    <subcellularLocation>
        <location evidence="1">Cell membrane</location>
        <topology evidence="1">Multi-pass membrane protein</topology>
    </subcellularLocation>
</comment>
<dbReference type="Pfam" id="PF00924">
    <property type="entry name" value="MS_channel_2nd"/>
    <property type="match status" value="1"/>
</dbReference>
<feature type="domain" description="Mechanosensitive ion channel MscS" evidence="9">
    <location>
        <begin position="111"/>
        <end position="175"/>
    </location>
</feature>
<dbReference type="FunFam" id="2.30.30.60:FF:000001">
    <property type="entry name" value="MscS Mechanosensitive ion channel"/>
    <property type="match status" value="1"/>
</dbReference>
<feature type="transmembrane region" description="Helical" evidence="8">
    <location>
        <begin position="16"/>
        <end position="37"/>
    </location>
</feature>
<feature type="domain" description="Mechanosensitive ion channel transmembrane helices 2/3" evidence="11">
    <location>
        <begin position="68"/>
        <end position="109"/>
    </location>
</feature>
<dbReference type="InterPro" id="IPR049278">
    <property type="entry name" value="MS_channel_C"/>
</dbReference>
<evidence type="ECO:0000259" key="9">
    <source>
        <dbReference type="Pfam" id="PF00924"/>
    </source>
</evidence>
<proteinExistence type="inferred from homology"/>
<evidence type="ECO:0000313" key="12">
    <source>
        <dbReference type="EMBL" id="ADH99105.1"/>
    </source>
</evidence>
<evidence type="ECO:0000313" key="13">
    <source>
        <dbReference type="Proteomes" id="UP000000271"/>
    </source>
</evidence>
<evidence type="ECO:0000256" key="3">
    <source>
        <dbReference type="ARBA" id="ARBA00022475"/>
    </source>
</evidence>
<dbReference type="InterPro" id="IPR010920">
    <property type="entry name" value="LSM_dom_sf"/>
</dbReference>
<evidence type="ECO:0000256" key="6">
    <source>
        <dbReference type="ARBA" id="ARBA00023136"/>
    </source>
</evidence>
<dbReference type="SUPFAM" id="SSF82689">
    <property type="entry name" value="Mechanosensitive channel protein MscS (YggB), C-terminal domain"/>
    <property type="match status" value="1"/>
</dbReference>
<dbReference type="GO" id="GO:0008381">
    <property type="term" value="F:mechanosensitive monoatomic ion channel activity"/>
    <property type="evidence" value="ECO:0007669"/>
    <property type="project" value="InterPro"/>
</dbReference>
<evidence type="ECO:0000259" key="11">
    <source>
        <dbReference type="Pfam" id="PF21088"/>
    </source>
</evidence>
<dbReference type="Pfam" id="PF21088">
    <property type="entry name" value="MS_channel_1st"/>
    <property type="match status" value="1"/>
</dbReference>
<dbReference type="InterPro" id="IPR045276">
    <property type="entry name" value="YbiO_bact"/>
</dbReference>
<dbReference type="eggNOG" id="COG0668">
    <property type="taxonomic scope" value="Bacteria"/>
</dbReference>
<dbReference type="AlphaFoldDB" id="D6XTG9"/>
<dbReference type="Pfam" id="PF21082">
    <property type="entry name" value="MS_channel_3rd"/>
    <property type="match status" value="1"/>
</dbReference>
<dbReference type="PANTHER" id="PTHR30460">
    <property type="entry name" value="MODERATE CONDUCTANCE MECHANOSENSITIVE CHANNEL YBIO"/>
    <property type="match status" value="1"/>
</dbReference>
<sequence>MEFFTDINWGDLGTKAFTIGMQLILLLIVFAIVRAIGTKMISRSFVKMSETRNIHAGRTKTLEKLSINIFSYILIFILITLIAGVFEYNVSALIAGAGIIGLAIGFGAQGLVSDVVTGFFILLEKQIEVDEYITVSGIDGVVEEVGLRTTRIRGFDGTVHYIPNRNIGNVSNHSRSNMRALVDFSIAYGENIDEAVAVMQKACDQVASEEQAIIDGPHVVGVQGLGDSDVVIRVIAQTANMEQWGVERKLRQAIKEALDANNIEIPFPHQVYIQKDES</sequence>
<feature type="domain" description="Mechanosensitive ion channel MscS C-terminal" evidence="10">
    <location>
        <begin position="182"/>
        <end position="265"/>
    </location>
</feature>
<evidence type="ECO:0000256" key="7">
    <source>
        <dbReference type="ARBA" id="ARBA00059688"/>
    </source>
</evidence>
<dbReference type="GO" id="GO:0005886">
    <property type="term" value="C:plasma membrane"/>
    <property type="evidence" value="ECO:0007669"/>
    <property type="project" value="UniProtKB-SubCell"/>
</dbReference>
<keyword evidence="4 8" id="KW-0812">Transmembrane</keyword>
<name>D6XTG9_BACIE</name>
<dbReference type="Gene3D" id="2.30.30.60">
    <property type="match status" value="1"/>
</dbReference>
<dbReference type="STRING" id="439292.Bsel_1595"/>
<evidence type="ECO:0000256" key="2">
    <source>
        <dbReference type="ARBA" id="ARBA00008017"/>
    </source>
</evidence>
<evidence type="ECO:0000256" key="1">
    <source>
        <dbReference type="ARBA" id="ARBA00004651"/>
    </source>
</evidence>
<dbReference type="PANTHER" id="PTHR30460:SF0">
    <property type="entry name" value="MODERATE CONDUCTANCE MECHANOSENSITIVE CHANNEL YBIO"/>
    <property type="match status" value="1"/>
</dbReference>
<dbReference type="InterPro" id="IPR011066">
    <property type="entry name" value="MscS_channel_C_sf"/>
</dbReference>
<protein>
    <submittedName>
        <fullName evidence="12">MscS Mechanosensitive ion channel</fullName>
    </submittedName>
</protein>